<dbReference type="AlphaFoldDB" id="A0AAN8PDE2"/>
<organism evidence="1 2">
    <name type="scientific">Polyplax serrata</name>
    <name type="common">Common mouse louse</name>
    <dbReference type="NCBI Taxonomy" id="468196"/>
    <lineage>
        <taxon>Eukaryota</taxon>
        <taxon>Metazoa</taxon>
        <taxon>Ecdysozoa</taxon>
        <taxon>Arthropoda</taxon>
        <taxon>Hexapoda</taxon>
        <taxon>Insecta</taxon>
        <taxon>Pterygota</taxon>
        <taxon>Neoptera</taxon>
        <taxon>Paraneoptera</taxon>
        <taxon>Psocodea</taxon>
        <taxon>Troctomorpha</taxon>
        <taxon>Phthiraptera</taxon>
        <taxon>Anoplura</taxon>
        <taxon>Polyplacidae</taxon>
        <taxon>Polyplax</taxon>
    </lineage>
</organism>
<comment type="caution">
    <text evidence="1">The sequence shown here is derived from an EMBL/GenBank/DDBJ whole genome shotgun (WGS) entry which is preliminary data.</text>
</comment>
<evidence type="ECO:0000313" key="2">
    <source>
        <dbReference type="Proteomes" id="UP001372834"/>
    </source>
</evidence>
<gene>
    <name evidence="1" type="ORF">RUM43_002134</name>
</gene>
<dbReference type="EMBL" id="JAWJWE010000036">
    <property type="protein sequence ID" value="KAK6628322.1"/>
    <property type="molecule type" value="Genomic_DNA"/>
</dbReference>
<accession>A0AAN8PDE2</accession>
<evidence type="ECO:0000313" key="1">
    <source>
        <dbReference type="EMBL" id="KAK6628322.1"/>
    </source>
</evidence>
<name>A0AAN8PDE2_POLSC</name>
<reference evidence="1 2" key="1">
    <citation type="submission" date="2023-10" db="EMBL/GenBank/DDBJ databases">
        <title>Genomes of two closely related lineages of the louse Polyplax serrata with different host specificities.</title>
        <authorList>
            <person name="Martinu J."/>
            <person name="Tarabai H."/>
            <person name="Stefka J."/>
            <person name="Hypsa V."/>
        </authorList>
    </citation>
    <scope>NUCLEOTIDE SEQUENCE [LARGE SCALE GENOMIC DNA]</scope>
    <source>
        <strain evidence="1">HR10_N</strain>
    </source>
</reference>
<sequence>MVENVLVRDSTNQQVEMFCQAVKKEIDVEDTLTSQYLNMRRGRRFSFSLSVGTANKETPGWISVTFFLPSKMKINT</sequence>
<proteinExistence type="predicted"/>
<dbReference type="Proteomes" id="UP001372834">
    <property type="component" value="Unassembled WGS sequence"/>
</dbReference>
<protein>
    <submittedName>
        <fullName evidence="1">Uncharacterized protein</fullName>
    </submittedName>
</protein>